<comment type="caution">
    <text evidence="1">The sequence shown here is derived from an EMBL/GenBank/DDBJ whole genome shotgun (WGS) entry which is preliminary data.</text>
</comment>
<protein>
    <submittedName>
        <fullName evidence="1">Uncharacterized protein</fullName>
    </submittedName>
</protein>
<organism evidence="1 2">
    <name type="scientific">Caerostris extrusa</name>
    <name type="common">Bark spider</name>
    <name type="synonym">Caerostris bankana</name>
    <dbReference type="NCBI Taxonomy" id="172846"/>
    <lineage>
        <taxon>Eukaryota</taxon>
        <taxon>Metazoa</taxon>
        <taxon>Ecdysozoa</taxon>
        <taxon>Arthropoda</taxon>
        <taxon>Chelicerata</taxon>
        <taxon>Arachnida</taxon>
        <taxon>Araneae</taxon>
        <taxon>Araneomorphae</taxon>
        <taxon>Entelegynae</taxon>
        <taxon>Araneoidea</taxon>
        <taxon>Araneidae</taxon>
        <taxon>Caerostris</taxon>
    </lineage>
</organism>
<dbReference type="Proteomes" id="UP001054945">
    <property type="component" value="Unassembled WGS sequence"/>
</dbReference>
<evidence type="ECO:0000313" key="1">
    <source>
        <dbReference type="EMBL" id="GIX79194.1"/>
    </source>
</evidence>
<reference evidence="1 2" key="1">
    <citation type="submission" date="2021-06" db="EMBL/GenBank/DDBJ databases">
        <title>Caerostris extrusa draft genome.</title>
        <authorList>
            <person name="Kono N."/>
            <person name="Arakawa K."/>
        </authorList>
    </citation>
    <scope>NUCLEOTIDE SEQUENCE [LARGE SCALE GENOMIC DNA]</scope>
</reference>
<proteinExistence type="predicted"/>
<evidence type="ECO:0000313" key="2">
    <source>
        <dbReference type="Proteomes" id="UP001054945"/>
    </source>
</evidence>
<accession>A0AAV4N386</accession>
<keyword evidence="2" id="KW-1185">Reference proteome</keyword>
<dbReference type="AlphaFoldDB" id="A0AAV4N386"/>
<gene>
    <name evidence="1" type="ORF">CEXT_711511</name>
</gene>
<dbReference type="EMBL" id="BPLR01020475">
    <property type="protein sequence ID" value="GIX79194.1"/>
    <property type="molecule type" value="Genomic_DNA"/>
</dbReference>
<sequence length="77" mass="8637">MRSVSPARAPHTHKLCFLPSLVKNPTVEIPTTPTPTTREGCACWLSNLTRKKLHSLEFGRMRRLFCLCLSQTEAVGN</sequence>
<name>A0AAV4N386_CAEEX</name>